<proteinExistence type="predicted"/>
<gene>
    <name evidence="2" type="ORF">OMP38_11630</name>
</gene>
<accession>A0A9X4KFU6</accession>
<keyword evidence="3" id="KW-1185">Reference proteome</keyword>
<comment type="caution">
    <text evidence="2">The sequence shown here is derived from an EMBL/GenBank/DDBJ whole genome shotgun (WGS) entry which is preliminary data.</text>
</comment>
<protein>
    <recommendedName>
        <fullName evidence="1">DUF6881 domain-containing protein</fullName>
    </recommendedName>
</protein>
<dbReference type="AlphaFoldDB" id="A0A9X4KFU6"/>
<dbReference type="RefSeq" id="WP_277565323.1">
    <property type="nucleotide sequence ID" value="NZ_JAPDHZ010000003.1"/>
</dbReference>
<feature type="domain" description="DUF6881" evidence="1">
    <location>
        <begin position="2"/>
        <end position="88"/>
    </location>
</feature>
<organism evidence="2 3">
    <name type="scientific">Cohnella ginsengisoli</name>
    <dbReference type="NCBI Taxonomy" id="425004"/>
    <lineage>
        <taxon>Bacteria</taxon>
        <taxon>Bacillati</taxon>
        <taxon>Bacillota</taxon>
        <taxon>Bacilli</taxon>
        <taxon>Bacillales</taxon>
        <taxon>Paenibacillaceae</taxon>
        <taxon>Cohnella</taxon>
    </lineage>
</organism>
<reference evidence="2 3" key="1">
    <citation type="submission" date="2022-10" db="EMBL/GenBank/DDBJ databases">
        <title>Comparative genomic analysis of Cohnella hashimotonis sp. nov., isolated from the International Space Station.</title>
        <authorList>
            <person name="Simpson A."/>
            <person name="Venkateswaran K."/>
        </authorList>
    </citation>
    <scope>NUCLEOTIDE SEQUENCE [LARGE SCALE GENOMIC DNA]</scope>
    <source>
        <strain evidence="2 3">DSM 18997</strain>
    </source>
</reference>
<dbReference type="Proteomes" id="UP001153387">
    <property type="component" value="Unassembled WGS sequence"/>
</dbReference>
<dbReference type="EMBL" id="JAPDHZ010000003">
    <property type="protein sequence ID" value="MDG0791444.1"/>
    <property type="molecule type" value="Genomic_DNA"/>
</dbReference>
<name>A0A9X4KFU6_9BACL</name>
<evidence type="ECO:0000313" key="3">
    <source>
        <dbReference type="Proteomes" id="UP001153387"/>
    </source>
</evidence>
<dbReference type="InterPro" id="IPR049248">
    <property type="entry name" value="DUF6881"/>
</dbReference>
<dbReference type="Pfam" id="PF21812">
    <property type="entry name" value="DUF6881"/>
    <property type="match status" value="1"/>
</dbReference>
<evidence type="ECO:0000313" key="2">
    <source>
        <dbReference type="EMBL" id="MDG0791444.1"/>
    </source>
</evidence>
<evidence type="ECO:0000259" key="1">
    <source>
        <dbReference type="Pfam" id="PF21812"/>
    </source>
</evidence>
<sequence length="93" mass="11097">MFIKVIWFHQFVEEPVLLYSELDCERYEIRKIEFFRNNKVGFASEEIECADTALGSQPVPKLTEINKNNEFYGIEISKDEFEVIWKDTLDKLK</sequence>